<dbReference type="Gene3D" id="3.90.550.10">
    <property type="entry name" value="Spore Coat Polysaccharide Biosynthesis Protein SpsA, Chain A"/>
    <property type="match status" value="1"/>
</dbReference>
<dbReference type="GO" id="GO:0016740">
    <property type="term" value="F:transferase activity"/>
    <property type="evidence" value="ECO:0007669"/>
    <property type="project" value="UniProtKB-KW"/>
</dbReference>
<feature type="domain" description="Glycosyltransferase 2-like" evidence="1">
    <location>
        <begin position="72"/>
        <end position="253"/>
    </location>
</feature>
<organism evidence="2 3">
    <name type="scientific">Infirmifilum lucidum</name>
    <dbReference type="NCBI Taxonomy" id="2776706"/>
    <lineage>
        <taxon>Archaea</taxon>
        <taxon>Thermoproteota</taxon>
        <taxon>Thermoprotei</taxon>
        <taxon>Thermofilales</taxon>
        <taxon>Thermofilaceae</taxon>
        <taxon>Infirmifilum</taxon>
    </lineage>
</organism>
<accession>A0A7L9FJW3</accession>
<proteinExistence type="predicted"/>
<dbReference type="Pfam" id="PF13632">
    <property type="entry name" value="Glyco_trans_2_3"/>
    <property type="match status" value="1"/>
</dbReference>
<dbReference type="KEGG" id="thel:IG193_02230"/>
<protein>
    <submittedName>
        <fullName evidence="2">Glycosyltransferase family 2 protein</fullName>
    </submittedName>
</protein>
<dbReference type="SUPFAM" id="SSF53448">
    <property type="entry name" value="Nucleotide-diphospho-sugar transferases"/>
    <property type="match status" value="1"/>
</dbReference>
<dbReference type="GeneID" id="59148676"/>
<dbReference type="InterPro" id="IPR001173">
    <property type="entry name" value="Glyco_trans_2-like"/>
</dbReference>
<dbReference type="Proteomes" id="UP000594121">
    <property type="component" value="Chromosome"/>
</dbReference>
<gene>
    <name evidence="2" type="ORF">IG193_02230</name>
</gene>
<dbReference type="AlphaFoldDB" id="A0A7L9FJW3"/>
<dbReference type="InterPro" id="IPR050834">
    <property type="entry name" value="Glycosyltransf_2"/>
</dbReference>
<reference evidence="2 3" key="1">
    <citation type="submission" date="2020-10" db="EMBL/GenBank/DDBJ databases">
        <title>Thermofilum lucidum 3507LT sp. nov. a novel member of Thermofilaceae family isolated from Chile hot spring, and proposal of description order Thermofilales.</title>
        <authorList>
            <person name="Zayulina K.S."/>
            <person name="Elcheninov A.G."/>
            <person name="Toshchakov S.V."/>
            <person name="Kublanov I.V."/>
        </authorList>
    </citation>
    <scope>NUCLEOTIDE SEQUENCE [LARGE SCALE GENOMIC DNA]</scope>
    <source>
        <strain evidence="2 3">3507LT</strain>
    </source>
</reference>
<keyword evidence="3" id="KW-1185">Reference proteome</keyword>
<evidence type="ECO:0000313" key="2">
    <source>
        <dbReference type="EMBL" id="QOJ79303.1"/>
    </source>
</evidence>
<keyword evidence="2" id="KW-0808">Transferase</keyword>
<evidence type="ECO:0000259" key="1">
    <source>
        <dbReference type="Pfam" id="PF13632"/>
    </source>
</evidence>
<dbReference type="InParanoid" id="A0A7L9FJW3"/>
<name>A0A7L9FJW3_9CREN</name>
<dbReference type="RefSeq" id="WP_192819275.1">
    <property type="nucleotide sequence ID" value="NZ_CP062310.1"/>
</dbReference>
<dbReference type="PANTHER" id="PTHR43685">
    <property type="entry name" value="GLYCOSYLTRANSFERASE"/>
    <property type="match status" value="1"/>
</dbReference>
<evidence type="ECO:0000313" key="3">
    <source>
        <dbReference type="Proteomes" id="UP000594121"/>
    </source>
</evidence>
<dbReference type="PANTHER" id="PTHR43685:SF3">
    <property type="entry name" value="SLR2126 PROTEIN"/>
    <property type="match status" value="1"/>
</dbReference>
<sequence>MMVKSPDTYTLKISLSSVCNADCLDEIILVTPFPEKFIWVEEVCPKARLVKDPGCGIGIARNYGIASSRNEIVAFVDPDAVVGENHFCTILKTFDDPSVGLVDVISTFSPKSFKNYTKVQLLENFVWKYGRVAQLRSENVIYAGGTFMALRKSLWKEVGGFWKYPPYGSDDMDFSYRVYKKGYKCKRIRVHGSFHIPRPTLRELFREQYGWGKGFAILLLKYNQEKEFWLSLRYSKILYNIIPSCYWFLIPVLRAIAAPIGGLVNSIRLGNMSFLPFWVFRRYAFLLGFIRGLHDYMLFTKLSRNKASLCAKIRHS</sequence>
<dbReference type="EMBL" id="CP062310">
    <property type="protein sequence ID" value="QOJ79303.1"/>
    <property type="molecule type" value="Genomic_DNA"/>
</dbReference>
<dbReference type="InterPro" id="IPR029044">
    <property type="entry name" value="Nucleotide-diphossugar_trans"/>
</dbReference>